<dbReference type="Proteomes" id="UP001221757">
    <property type="component" value="Unassembled WGS sequence"/>
</dbReference>
<feature type="signal peptide" evidence="1">
    <location>
        <begin position="1"/>
        <end position="21"/>
    </location>
</feature>
<organism evidence="2 3">
    <name type="scientific">Mycena rosella</name>
    <name type="common">Pink bonnet</name>
    <name type="synonym">Agaricus rosellus</name>
    <dbReference type="NCBI Taxonomy" id="1033263"/>
    <lineage>
        <taxon>Eukaryota</taxon>
        <taxon>Fungi</taxon>
        <taxon>Dikarya</taxon>
        <taxon>Basidiomycota</taxon>
        <taxon>Agaricomycotina</taxon>
        <taxon>Agaricomycetes</taxon>
        <taxon>Agaricomycetidae</taxon>
        <taxon>Agaricales</taxon>
        <taxon>Marasmiineae</taxon>
        <taxon>Mycenaceae</taxon>
        <taxon>Mycena</taxon>
    </lineage>
</organism>
<feature type="chain" id="PRO_5042282519" evidence="1">
    <location>
        <begin position="22"/>
        <end position="184"/>
    </location>
</feature>
<gene>
    <name evidence="2" type="ORF">B0H17DRAFT_1196812</name>
</gene>
<reference evidence="2" key="1">
    <citation type="submission" date="2023-03" db="EMBL/GenBank/DDBJ databases">
        <title>Massive genome expansion in bonnet fungi (Mycena s.s.) driven by repeated elements and novel gene families across ecological guilds.</title>
        <authorList>
            <consortium name="Lawrence Berkeley National Laboratory"/>
            <person name="Harder C.B."/>
            <person name="Miyauchi S."/>
            <person name="Viragh M."/>
            <person name="Kuo A."/>
            <person name="Thoen E."/>
            <person name="Andreopoulos B."/>
            <person name="Lu D."/>
            <person name="Skrede I."/>
            <person name="Drula E."/>
            <person name="Henrissat B."/>
            <person name="Morin E."/>
            <person name="Kohler A."/>
            <person name="Barry K."/>
            <person name="LaButti K."/>
            <person name="Morin E."/>
            <person name="Salamov A."/>
            <person name="Lipzen A."/>
            <person name="Mereny Z."/>
            <person name="Hegedus B."/>
            <person name="Baldrian P."/>
            <person name="Stursova M."/>
            <person name="Weitz H."/>
            <person name="Taylor A."/>
            <person name="Grigoriev I.V."/>
            <person name="Nagy L.G."/>
            <person name="Martin F."/>
            <person name="Kauserud H."/>
        </authorList>
    </citation>
    <scope>NUCLEOTIDE SEQUENCE</scope>
    <source>
        <strain evidence="2">CBHHK067</strain>
    </source>
</reference>
<dbReference type="AlphaFoldDB" id="A0AAD7GK41"/>
<evidence type="ECO:0000313" key="3">
    <source>
        <dbReference type="Proteomes" id="UP001221757"/>
    </source>
</evidence>
<evidence type="ECO:0000256" key="1">
    <source>
        <dbReference type="SAM" id="SignalP"/>
    </source>
</evidence>
<evidence type="ECO:0000313" key="2">
    <source>
        <dbReference type="EMBL" id="KAJ7698715.1"/>
    </source>
</evidence>
<keyword evidence="1" id="KW-0732">Signal</keyword>
<sequence>MFSLICGRASATVLFLGLVGAQTLYHVSQSGQFTTEVISQTFSISAVGVGADGGTTYVEDVTESYIAIDYSDTTVTVRSTAYPYTLTFVADASGYRINEPMDDGTLIETCGFGADGHGTCVEQLPDANTDTITRSGLAVPYYTLPAAITPAPTAPSVSPNHAARALPAAFMVVFSVVALFLNVL</sequence>
<name>A0AAD7GK41_MYCRO</name>
<keyword evidence="3" id="KW-1185">Reference proteome</keyword>
<protein>
    <submittedName>
        <fullName evidence="2">Uncharacterized protein</fullName>
    </submittedName>
</protein>
<dbReference type="EMBL" id="JARKIE010000025">
    <property type="protein sequence ID" value="KAJ7698715.1"/>
    <property type="molecule type" value="Genomic_DNA"/>
</dbReference>
<accession>A0AAD7GK41</accession>
<proteinExistence type="predicted"/>
<comment type="caution">
    <text evidence="2">The sequence shown here is derived from an EMBL/GenBank/DDBJ whole genome shotgun (WGS) entry which is preliminary data.</text>
</comment>